<evidence type="ECO:0000313" key="1">
    <source>
        <dbReference type="EMBL" id="POG68988.1"/>
    </source>
</evidence>
<dbReference type="InterPro" id="IPR032675">
    <property type="entry name" value="LRR_dom_sf"/>
</dbReference>
<dbReference type="Proteomes" id="UP000018888">
    <property type="component" value="Unassembled WGS sequence"/>
</dbReference>
<dbReference type="VEuPathDB" id="FungiDB:RhiirFUN_013781"/>
<evidence type="ECO:0000313" key="2">
    <source>
        <dbReference type="Proteomes" id="UP000018888"/>
    </source>
</evidence>
<gene>
    <name evidence="1" type="ORF">GLOIN_2v1842657</name>
</gene>
<dbReference type="EMBL" id="AUPC02000144">
    <property type="protein sequence ID" value="POG68988.1"/>
    <property type="molecule type" value="Genomic_DNA"/>
</dbReference>
<organism evidence="1 2">
    <name type="scientific">Rhizophagus irregularis (strain DAOM 181602 / DAOM 197198 / MUCL 43194)</name>
    <name type="common">Arbuscular mycorrhizal fungus</name>
    <name type="synonym">Glomus intraradices</name>
    <dbReference type="NCBI Taxonomy" id="747089"/>
    <lineage>
        <taxon>Eukaryota</taxon>
        <taxon>Fungi</taxon>
        <taxon>Fungi incertae sedis</taxon>
        <taxon>Mucoromycota</taxon>
        <taxon>Glomeromycotina</taxon>
        <taxon>Glomeromycetes</taxon>
        <taxon>Glomerales</taxon>
        <taxon>Glomeraceae</taxon>
        <taxon>Rhizophagus</taxon>
    </lineage>
</organism>
<sequence>MTNLNKDVLIYIFEELNDDQKSLHSCLLVNKFWCETVVPILWNDVWKFFEDPYEDEEISERMIEKYKSLFKIILLYLPEKSRNFLINQDIKIILTKEKPLFNYIIYIKSIKLSHIYIFANKILGFDNIEETGYQLFAFEQELFKLFMNNCSSLNYLDMFYSTHHLKHQLQNFPGAENCLSRLYELRCNARNDQSFFYGLAQICDSINKFIIEDLIDNPGLARLIKVQKKIQVVDFDHQSDEDDDEKFLQDDLKRIGTALKFHAINLRELSLDFCSKNSFISYILENSINLQKLALSKNIPNEIINENIIIRNPCCPKLHTLLLYFVSISLAIKIIEKVQGNLCKIGIYFVTYDIENSGNFIKTIYQNCLNIEYVTIIMKNSDFDELENLLIKCHHLKGIIFESIYEGEDINMVDGNKLLNLLIKKSSNNLFKLGFYFNWKFDYNTLDSFFSNWKGRKSLLLETGEKNNFLLNYPGLIKKYESIGVIKSYKHQDELWNSVYIKTVLD</sequence>
<proteinExistence type="predicted"/>
<keyword evidence="2" id="KW-1185">Reference proteome</keyword>
<dbReference type="AlphaFoldDB" id="A0A2H5SKC4"/>
<accession>A0A2H5SKC4</accession>
<evidence type="ECO:0008006" key="3">
    <source>
        <dbReference type="Google" id="ProtNLM"/>
    </source>
</evidence>
<name>A0A2H5SKC4_RHIID</name>
<protein>
    <recommendedName>
        <fullName evidence="3">F-box domain-containing protein</fullName>
    </recommendedName>
</protein>
<reference evidence="1 2" key="2">
    <citation type="journal article" date="2018" name="New Phytol.">
        <title>High intraspecific genome diversity in the model arbuscular mycorrhizal symbiont Rhizophagus irregularis.</title>
        <authorList>
            <person name="Chen E.C.H."/>
            <person name="Morin E."/>
            <person name="Beaudet D."/>
            <person name="Noel J."/>
            <person name="Yildirir G."/>
            <person name="Ndikumana S."/>
            <person name="Charron P."/>
            <person name="St-Onge C."/>
            <person name="Giorgi J."/>
            <person name="Kruger M."/>
            <person name="Marton T."/>
            <person name="Ropars J."/>
            <person name="Grigoriev I.V."/>
            <person name="Hainaut M."/>
            <person name="Henrissat B."/>
            <person name="Roux C."/>
            <person name="Martin F."/>
            <person name="Corradi N."/>
        </authorList>
    </citation>
    <scope>NUCLEOTIDE SEQUENCE [LARGE SCALE GENOMIC DNA]</scope>
    <source>
        <strain evidence="1 2">DAOM 197198</strain>
    </source>
</reference>
<comment type="caution">
    <text evidence="1">The sequence shown here is derived from an EMBL/GenBank/DDBJ whole genome shotgun (WGS) entry which is preliminary data.</text>
</comment>
<dbReference type="Gene3D" id="3.80.10.10">
    <property type="entry name" value="Ribonuclease Inhibitor"/>
    <property type="match status" value="1"/>
</dbReference>
<reference evidence="1 2" key="1">
    <citation type="journal article" date="2013" name="Proc. Natl. Acad. Sci. U.S.A.">
        <title>Genome of an arbuscular mycorrhizal fungus provides insight into the oldest plant symbiosis.</title>
        <authorList>
            <person name="Tisserant E."/>
            <person name="Malbreil M."/>
            <person name="Kuo A."/>
            <person name="Kohler A."/>
            <person name="Symeonidi A."/>
            <person name="Balestrini R."/>
            <person name="Charron P."/>
            <person name="Duensing N."/>
            <person name="Frei Dit Frey N."/>
            <person name="Gianinazzi-Pearson V."/>
            <person name="Gilbert L.B."/>
            <person name="Handa Y."/>
            <person name="Herr J.R."/>
            <person name="Hijri M."/>
            <person name="Koul R."/>
            <person name="Kawaguchi M."/>
            <person name="Krajinski F."/>
            <person name="Lammers P.J."/>
            <person name="Masclaux F.G."/>
            <person name="Murat C."/>
            <person name="Morin E."/>
            <person name="Ndikumana S."/>
            <person name="Pagni M."/>
            <person name="Petitpierre D."/>
            <person name="Requena N."/>
            <person name="Rosikiewicz P."/>
            <person name="Riley R."/>
            <person name="Saito K."/>
            <person name="San Clemente H."/>
            <person name="Shapiro H."/>
            <person name="van Tuinen D."/>
            <person name="Becard G."/>
            <person name="Bonfante P."/>
            <person name="Paszkowski U."/>
            <person name="Shachar-Hill Y.Y."/>
            <person name="Tuskan G.A."/>
            <person name="Young P.W."/>
            <person name="Sanders I.R."/>
            <person name="Henrissat B."/>
            <person name="Rensing S.A."/>
            <person name="Grigoriev I.V."/>
            <person name="Corradi N."/>
            <person name="Roux C."/>
            <person name="Martin F."/>
        </authorList>
    </citation>
    <scope>NUCLEOTIDE SEQUENCE [LARGE SCALE GENOMIC DNA]</scope>
    <source>
        <strain evidence="1 2">DAOM 197198</strain>
    </source>
</reference>
<dbReference type="SUPFAM" id="SSF52047">
    <property type="entry name" value="RNI-like"/>
    <property type="match status" value="1"/>
</dbReference>